<accession>A0ACB5SC59</accession>
<keyword evidence="2" id="KW-1185">Reference proteome</keyword>
<name>A0ACB5SC59_9PEZI</name>
<dbReference type="Proteomes" id="UP001165186">
    <property type="component" value="Unassembled WGS sequence"/>
</dbReference>
<gene>
    <name evidence="1" type="primary">g346</name>
    <name evidence="1" type="ORF">NpPPO83_00000346</name>
</gene>
<protein>
    <submittedName>
        <fullName evidence="1">Uncharacterized protein</fullName>
    </submittedName>
</protein>
<comment type="caution">
    <text evidence="1">The sequence shown here is derived from an EMBL/GenBank/DDBJ whole genome shotgun (WGS) entry which is preliminary data.</text>
</comment>
<reference evidence="1" key="1">
    <citation type="submission" date="2024-09" db="EMBL/GenBank/DDBJ databases">
        <title>Draft Genome Sequences of Neofusicoccum parvum.</title>
        <authorList>
            <person name="Ashida A."/>
            <person name="Camagna M."/>
            <person name="Tanaka A."/>
            <person name="Takemoto D."/>
        </authorList>
    </citation>
    <scope>NUCLEOTIDE SEQUENCE</scope>
    <source>
        <strain evidence="1">PPO83</strain>
    </source>
</reference>
<evidence type="ECO:0000313" key="1">
    <source>
        <dbReference type="EMBL" id="GME33326.1"/>
    </source>
</evidence>
<dbReference type="EMBL" id="BSXG01000064">
    <property type="protein sequence ID" value="GME33326.1"/>
    <property type="molecule type" value="Genomic_DNA"/>
</dbReference>
<proteinExistence type="predicted"/>
<evidence type="ECO:0000313" key="2">
    <source>
        <dbReference type="Proteomes" id="UP001165186"/>
    </source>
</evidence>
<sequence>MSGPYRFGQERITSPLDQRPPNPFPSGQPVSFKTNINRNKTKKWVEAKPFSYDGDDWGDYDEDDEYGVAAHASQNPQAPTGLRQRGQSIGKGASRSFTEPAQAPAQAHARRPSFEYGEEKRAFSASLNHSQTLPVQPPSLDTSAPGGNAAGKAPALEPAFVESPSQQEPAPSSSAQPAAGSFQEPASAQSRGSSTSWAPNPNKPLPFIRPADIYKRVEEERRKASMDSERPSLDSVTRPSEDDMRSPGVRPAGSSENLSRGRSPSIERYDAGRGQNLAPLETVAERKSEYLHDFSLAQAEKAAKAESTPTPAAAPPTISALPHVPVSSFGADFWDSAEKPSTASSSAQDLAEANKVLPQPEVGPADETSLHHQPSHGFRTAVRNAFERTDDNSCVQEQY</sequence>
<organism evidence="1 2">
    <name type="scientific">Neofusicoccum parvum</name>
    <dbReference type="NCBI Taxonomy" id="310453"/>
    <lineage>
        <taxon>Eukaryota</taxon>
        <taxon>Fungi</taxon>
        <taxon>Dikarya</taxon>
        <taxon>Ascomycota</taxon>
        <taxon>Pezizomycotina</taxon>
        <taxon>Dothideomycetes</taxon>
        <taxon>Dothideomycetes incertae sedis</taxon>
        <taxon>Botryosphaeriales</taxon>
        <taxon>Botryosphaeriaceae</taxon>
        <taxon>Neofusicoccum</taxon>
    </lineage>
</organism>